<accession>A0A7E4V005</accession>
<evidence type="ECO:0000259" key="2">
    <source>
        <dbReference type="Pfam" id="PF07714"/>
    </source>
</evidence>
<organism evidence="3 4">
    <name type="scientific">Panagrellus redivivus</name>
    <name type="common">Microworm</name>
    <dbReference type="NCBI Taxonomy" id="6233"/>
    <lineage>
        <taxon>Eukaryota</taxon>
        <taxon>Metazoa</taxon>
        <taxon>Ecdysozoa</taxon>
        <taxon>Nematoda</taxon>
        <taxon>Chromadorea</taxon>
        <taxon>Rhabditida</taxon>
        <taxon>Tylenchina</taxon>
        <taxon>Panagrolaimomorpha</taxon>
        <taxon>Panagrolaimoidea</taxon>
        <taxon>Panagrolaimidae</taxon>
        <taxon>Panagrellus</taxon>
    </lineage>
</organism>
<dbReference type="Pfam" id="PF07714">
    <property type="entry name" value="PK_Tyr_Ser-Thr"/>
    <property type="match status" value="1"/>
</dbReference>
<reference evidence="4" key="2">
    <citation type="submission" date="2020-10" db="UniProtKB">
        <authorList>
            <consortium name="WormBaseParasite"/>
        </authorList>
    </citation>
    <scope>IDENTIFICATION</scope>
</reference>
<feature type="domain" description="Serine-threonine/tyrosine-protein kinase catalytic" evidence="2">
    <location>
        <begin position="54"/>
        <end position="161"/>
    </location>
</feature>
<protein>
    <submittedName>
        <fullName evidence="4">PK_Tyr_Ser-Thr domain-containing protein</fullName>
    </submittedName>
</protein>
<name>A0A7E4V005_PANRE</name>
<evidence type="ECO:0000256" key="1">
    <source>
        <dbReference type="SAM" id="MobiDB-lite"/>
    </source>
</evidence>
<sequence>MKKLALPDSRFRVNDKLATLSLPSHIIAYKATVDVDSAKENVLVWRLRKPADTELSTITKTSESTQFLKVTETFVKESAHFFVTDAPSAGTLYEYMQKHGPLSEAAIRSIMNQLLATCDFLQRKRMSHLCFELDNIFVREISESNDTSNLEVKVSPFGLIQHDCRFCGEESSLKNGDDSFFTTDYCKHIRDLSLSLISIQLGLLKGSANRRKLLLAPSEVAQDEYRRESEALLNELMLKAFCGNAEYSVDADIKFPFKSLLAFKHHHFSPRSMSPSSLTSEDENEHFSVASEPPATTQKTAPPQTSQLGSPFQRAPSEVVYQSRTPSRTSKNGVNRSAASLRSAKSTKSLKSLKSARTSRNSAKSAAAASGTRWPLPNWPSTGQRVARVTEYGRFIYETSGKAIFEFTNGTGIVHGVCEIVKLAGDKQKVRVFKVPKKCPLPPANADLVKRSEAPEKEFDSAAKLDCTAICLYHMVCNDVEAYLSHTPAWLLRSPFALPSLVGIIMHNGDVHLTFADSGSIYYRRHDSSEITPKNGGPPLGDEQIEVFEAVSLLLEAHHAAWTAYPFIRSLKTDLACHLSMPTSIFSINPSYIVVPPPQQVHYNSDELYRESLEEFNRTAGVFAYGNSIPSTSEISSEN</sequence>
<feature type="compositionally biased region" description="Low complexity" evidence="1">
    <location>
        <begin position="336"/>
        <end position="370"/>
    </location>
</feature>
<dbReference type="Gene3D" id="1.10.510.10">
    <property type="entry name" value="Transferase(Phosphotransferase) domain 1"/>
    <property type="match status" value="1"/>
</dbReference>
<proteinExistence type="predicted"/>
<dbReference type="WBParaSite" id="Pan_g14634.t1">
    <property type="protein sequence ID" value="Pan_g14634.t1"/>
    <property type="gene ID" value="Pan_g14634"/>
</dbReference>
<dbReference type="AlphaFoldDB" id="A0A7E4V005"/>
<feature type="compositionally biased region" description="Polar residues" evidence="1">
    <location>
        <begin position="320"/>
        <end position="335"/>
    </location>
</feature>
<keyword evidence="3" id="KW-1185">Reference proteome</keyword>
<dbReference type="Proteomes" id="UP000492821">
    <property type="component" value="Unassembled WGS sequence"/>
</dbReference>
<dbReference type="SUPFAM" id="SSF56112">
    <property type="entry name" value="Protein kinase-like (PK-like)"/>
    <property type="match status" value="1"/>
</dbReference>
<feature type="compositionally biased region" description="Low complexity" evidence="1">
    <location>
        <begin position="293"/>
        <end position="305"/>
    </location>
</feature>
<feature type="region of interest" description="Disordered" evidence="1">
    <location>
        <begin position="271"/>
        <end position="376"/>
    </location>
</feature>
<reference evidence="3" key="1">
    <citation type="journal article" date="2013" name="Genetics">
        <title>The draft genome and transcriptome of Panagrellus redivivus are shaped by the harsh demands of a free-living lifestyle.</title>
        <authorList>
            <person name="Srinivasan J."/>
            <person name="Dillman A.R."/>
            <person name="Macchietto M.G."/>
            <person name="Heikkinen L."/>
            <person name="Lakso M."/>
            <person name="Fracchia K.M."/>
            <person name="Antoshechkin I."/>
            <person name="Mortazavi A."/>
            <person name="Wong G."/>
            <person name="Sternberg P.W."/>
        </authorList>
    </citation>
    <scope>NUCLEOTIDE SEQUENCE [LARGE SCALE GENOMIC DNA]</scope>
    <source>
        <strain evidence="3">MT8872</strain>
    </source>
</reference>
<evidence type="ECO:0000313" key="4">
    <source>
        <dbReference type="WBParaSite" id="Pan_g14634.t1"/>
    </source>
</evidence>
<evidence type="ECO:0000313" key="3">
    <source>
        <dbReference type="Proteomes" id="UP000492821"/>
    </source>
</evidence>
<dbReference type="InterPro" id="IPR011009">
    <property type="entry name" value="Kinase-like_dom_sf"/>
</dbReference>
<dbReference type="InterPro" id="IPR001245">
    <property type="entry name" value="Ser-Thr/Tyr_kinase_cat_dom"/>
</dbReference>
<dbReference type="GO" id="GO:0005524">
    <property type="term" value="F:ATP binding"/>
    <property type="evidence" value="ECO:0007669"/>
    <property type="project" value="InterPro"/>
</dbReference>
<dbReference type="GO" id="GO:0004672">
    <property type="term" value="F:protein kinase activity"/>
    <property type="evidence" value="ECO:0007669"/>
    <property type="project" value="InterPro"/>
</dbReference>